<reference evidence="2 3" key="1">
    <citation type="submission" date="2018-09" db="EMBL/GenBank/DDBJ databases">
        <title>Evolutionary history of phycoerythrin pigmentation in the water bloom-forming cyanobacterium Microcystis aeruginosa.</title>
        <authorList>
            <person name="Tanabe Y."/>
            <person name="Tanabe Y."/>
            <person name="Yamaguchi H."/>
        </authorList>
    </citation>
    <scope>NUCLEOTIDE SEQUENCE [LARGE SCALE GENOMIC DNA]</scope>
    <source>
        <strain evidence="2 3">NIES-2519</strain>
    </source>
</reference>
<name>A0A5A5RDF0_MICAE</name>
<dbReference type="SUPFAM" id="SSF51445">
    <property type="entry name" value="(Trans)glycosidases"/>
    <property type="match status" value="1"/>
</dbReference>
<accession>A0A5A5RDF0</accession>
<dbReference type="EMBL" id="BHVO01000164">
    <property type="protein sequence ID" value="GCA72985.1"/>
    <property type="molecule type" value="Genomic_DNA"/>
</dbReference>
<dbReference type="Pfam" id="PF08924">
    <property type="entry name" value="Rv2525c_GlyHyd-like"/>
    <property type="match status" value="1"/>
</dbReference>
<protein>
    <recommendedName>
        <fullName evidence="1">Rv2525c-like glycoside hydrolase-like domain-containing protein</fullName>
    </recommendedName>
</protein>
<dbReference type="AlphaFoldDB" id="A0A5A5RDF0"/>
<evidence type="ECO:0000313" key="2">
    <source>
        <dbReference type="EMBL" id="GCA72985.1"/>
    </source>
</evidence>
<evidence type="ECO:0000313" key="3">
    <source>
        <dbReference type="Proteomes" id="UP000323569"/>
    </source>
</evidence>
<proteinExistence type="predicted"/>
<dbReference type="Gene3D" id="3.20.20.80">
    <property type="entry name" value="Glycosidases"/>
    <property type="match status" value="1"/>
</dbReference>
<dbReference type="RefSeq" id="WP_008198667.1">
    <property type="nucleotide sequence ID" value="NZ_BHVO01000164.1"/>
</dbReference>
<sequence>MTTLTGIVESASAGETGFDTDYILDLAKAKLFYQSGYRFCLRYLSLSQETTKDLTNGEADAILNAGLALMPVQHVLYKGWTPSATLGENHGKAAVENAKTVGFPAKVNVWLDLEGIDPQATVQDVVNYCNNWFDQVNEAGYLPGLYVGANSILNSSELYKDLKFQYYWHSLSIVPDVAVRGYQMTQQGVRQQVHGISIDKNTTHNDNLNGIVQWLIRKIDSQS</sequence>
<organism evidence="2 3">
    <name type="scientific">Microcystis aeruginosa NIES-2519</name>
    <dbReference type="NCBI Taxonomy" id="2303981"/>
    <lineage>
        <taxon>Bacteria</taxon>
        <taxon>Bacillati</taxon>
        <taxon>Cyanobacteriota</taxon>
        <taxon>Cyanophyceae</taxon>
        <taxon>Oscillatoriophycideae</taxon>
        <taxon>Chroococcales</taxon>
        <taxon>Microcystaceae</taxon>
        <taxon>Microcystis</taxon>
    </lineage>
</organism>
<evidence type="ECO:0000259" key="1">
    <source>
        <dbReference type="Pfam" id="PF08924"/>
    </source>
</evidence>
<gene>
    <name evidence="2" type="ORF">MiYa_04543</name>
</gene>
<comment type="caution">
    <text evidence="2">The sequence shown here is derived from an EMBL/GenBank/DDBJ whole genome shotgun (WGS) entry which is preliminary data.</text>
</comment>
<feature type="domain" description="Rv2525c-like glycoside hydrolase-like" evidence="1">
    <location>
        <begin position="32"/>
        <end position="204"/>
    </location>
</feature>
<dbReference type="InterPro" id="IPR017853">
    <property type="entry name" value="GH"/>
</dbReference>
<dbReference type="InterPro" id="IPR015020">
    <property type="entry name" value="Rv2525c-like_Glyco_Hydro-like"/>
</dbReference>
<dbReference type="Proteomes" id="UP000323569">
    <property type="component" value="Unassembled WGS sequence"/>
</dbReference>